<dbReference type="InterPro" id="IPR051596">
    <property type="entry name" value="Caulimoviridae_Movement"/>
</dbReference>
<sequence>IGITSLTKEGLDTHVWAALRDDRHLSFDDSLLGMVETSLCNGPMYFNCYPNFSVSLSDPHIMDVLTVAFNTQ</sequence>
<organism evidence="1 2">
    <name type="scientific">Escallonia rubra</name>
    <dbReference type="NCBI Taxonomy" id="112253"/>
    <lineage>
        <taxon>Eukaryota</taxon>
        <taxon>Viridiplantae</taxon>
        <taxon>Streptophyta</taxon>
        <taxon>Embryophyta</taxon>
        <taxon>Tracheophyta</taxon>
        <taxon>Spermatophyta</taxon>
        <taxon>Magnoliopsida</taxon>
        <taxon>eudicotyledons</taxon>
        <taxon>Gunneridae</taxon>
        <taxon>Pentapetalae</taxon>
        <taxon>asterids</taxon>
        <taxon>campanulids</taxon>
        <taxon>Escalloniales</taxon>
        <taxon>Escalloniaceae</taxon>
        <taxon>Escallonia</taxon>
    </lineage>
</organism>
<dbReference type="PANTHER" id="PTHR47599:SF4">
    <property type="entry name" value="POLYPROTEIN"/>
    <property type="match status" value="1"/>
</dbReference>
<comment type="caution">
    <text evidence="1">The sequence shown here is derived from an EMBL/GenBank/DDBJ whole genome shotgun (WGS) entry which is preliminary data.</text>
</comment>
<accession>A0AA88RX37</accession>
<dbReference type="InterPro" id="IPR028919">
    <property type="entry name" value="Viral_movement"/>
</dbReference>
<dbReference type="Proteomes" id="UP001187471">
    <property type="component" value="Unassembled WGS sequence"/>
</dbReference>
<evidence type="ECO:0000313" key="1">
    <source>
        <dbReference type="EMBL" id="KAK2991115.1"/>
    </source>
</evidence>
<dbReference type="EMBL" id="JAVXUO010000572">
    <property type="protein sequence ID" value="KAK2991115.1"/>
    <property type="molecule type" value="Genomic_DNA"/>
</dbReference>
<dbReference type="PANTHER" id="PTHR47599">
    <property type="entry name" value="CELL-TO-CELL MOVEMENT PROTEIN"/>
    <property type="match status" value="1"/>
</dbReference>
<protein>
    <submittedName>
        <fullName evidence="1">Uncharacterized protein</fullName>
    </submittedName>
</protein>
<feature type="non-terminal residue" evidence="1">
    <location>
        <position position="1"/>
    </location>
</feature>
<dbReference type="Pfam" id="PF01107">
    <property type="entry name" value="MP"/>
    <property type="match status" value="1"/>
</dbReference>
<reference evidence="1" key="1">
    <citation type="submission" date="2022-12" db="EMBL/GenBank/DDBJ databases">
        <title>Draft genome assemblies for two species of Escallonia (Escalloniales).</title>
        <authorList>
            <person name="Chanderbali A."/>
            <person name="Dervinis C."/>
            <person name="Anghel I."/>
            <person name="Soltis D."/>
            <person name="Soltis P."/>
            <person name="Zapata F."/>
        </authorList>
    </citation>
    <scope>NUCLEOTIDE SEQUENCE</scope>
    <source>
        <strain evidence="1">UCBG92.1500</strain>
        <tissue evidence="1">Leaf</tissue>
    </source>
</reference>
<name>A0AA88RX37_9ASTE</name>
<gene>
    <name evidence="1" type="ORF">RJ640_029398</name>
</gene>
<dbReference type="AlphaFoldDB" id="A0AA88RX37"/>
<keyword evidence="2" id="KW-1185">Reference proteome</keyword>
<evidence type="ECO:0000313" key="2">
    <source>
        <dbReference type="Proteomes" id="UP001187471"/>
    </source>
</evidence>
<proteinExistence type="predicted"/>